<keyword evidence="7" id="KW-0288">FMN</keyword>
<keyword evidence="2 7" id="KW-0813">Transport</keyword>
<comment type="subunit">
    <text evidence="7">Heterodimer of a catalytic subunit (MsrP) and a heme-binding subunit (MsrQ).</text>
</comment>
<keyword evidence="4 7" id="KW-1133">Transmembrane helix</keyword>
<gene>
    <name evidence="7 9" type="primary">msrQ</name>
    <name evidence="9" type="ORF">LKMONMHP_1877</name>
</gene>
<comment type="similarity">
    <text evidence="7">Belongs to the MsrQ family.</text>
</comment>
<organism evidence="9 10">
    <name type="scientific">Methylobacterium organophilum</name>
    <dbReference type="NCBI Taxonomy" id="410"/>
    <lineage>
        <taxon>Bacteria</taxon>
        <taxon>Pseudomonadati</taxon>
        <taxon>Pseudomonadota</taxon>
        <taxon>Alphaproteobacteria</taxon>
        <taxon>Hyphomicrobiales</taxon>
        <taxon>Methylobacteriaceae</taxon>
        <taxon>Methylobacterium</taxon>
    </lineage>
</organism>
<evidence type="ECO:0000313" key="10">
    <source>
        <dbReference type="Proteomes" id="UP001055156"/>
    </source>
</evidence>
<evidence type="ECO:0000256" key="3">
    <source>
        <dbReference type="ARBA" id="ARBA00022692"/>
    </source>
</evidence>
<feature type="transmembrane region" description="Helical" evidence="7">
    <location>
        <begin position="60"/>
        <end position="77"/>
    </location>
</feature>
<keyword evidence="3 7" id="KW-0812">Transmembrane</keyword>
<comment type="caution">
    <text evidence="7">Lacks conserved residue(s) required for the propagation of feature annotation.</text>
</comment>
<comment type="cofactor">
    <cofactor evidence="7">
        <name>FMN</name>
        <dbReference type="ChEBI" id="CHEBI:58210"/>
    </cofactor>
    <text evidence="7">Binds 1 FMN per subunit.</text>
</comment>
<proteinExistence type="inferred from homology"/>
<feature type="domain" description="Ferric oxidoreductase" evidence="8">
    <location>
        <begin position="57"/>
        <end position="169"/>
    </location>
</feature>
<feature type="transmembrane region" description="Helical" evidence="7">
    <location>
        <begin position="212"/>
        <end position="233"/>
    </location>
</feature>
<keyword evidence="6 7" id="KW-0472">Membrane</keyword>
<evidence type="ECO:0000256" key="1">
    <source>
        <dbReference type="ARBA" id="ARBA00004141"/>
    </source>
</evidence>
<evidence type="ECO:0000256" key="7">
    <source>
        <dbReference type="HAMAP-Rule" id="MF_01207"/>
    </source>
</evidence>
<keyword evidence="5 7" id="KW-0408">Iron</keyword>
<dbReference type="EMBL" id="BPQV01000004">
    <property type="protein sequence ID" value="GJE27021.1"/>
    <property type="molecule type" value="Genomic_DNA"/>
</dbReference>
<reference evidence="9" key="1">
    <citation type="journal article" date="2021" name="Front. Microbiol.">
        <title>Comprehensive Comparative Genomics and Phenotyping of Methylobacterium Species.</title>
        <authorList>
            <person name="Alessa O."/>
            <person name="Ogura Y."/>
            <person name="Fujitani Y."/>
            <person name="Takami H."/>
            <person name="Hayashi T."/>
            <person name="Sahin N."/>
            <person name="Tani A."/>
        </authorList>
    </citation>
    <scope>NUCLEOTIDE SEQUENCE</scope>
    <source>
        <strain evidence="9">NBRC 15689</strain>
    </source>
</reference>
<feature type="transmembrane region" description="Helical" evidence="7">
    <location>
        <begin position="89"/>
        <end position="108"/>
    </location>
</feature>
<dbReference type="PANTHER" id="PTHR36964:SF1">
    <property type="entry name" value="PROTEIN-METHIONINE-SULFOXIDE REDUCTASE HEME-BINDING SUBUNIT MSRQ"/>
    <property type="match status" value="1"/>
</dbReference>
<evidence type="ECO:0000259" key="8">
    <source>
        <dbReference type="Pfam" id="PF01794"/>
    </source>
</evidence>
<evidence type="ECO:0000256" key="2">
    <source>
        <dbReference type="ARBA" id="ARBA00022448"/>
    </source>
</evidence>
<keyword evidence="7" id="KW-0249">Electron transport</keyword>
<feature type="transmembrane region" description="Helical" evidence="7">
    <location>
        <begin position="253"/>
        <end position="272"/>
    </location>
</feature>
<reference evidence="9" key="2">
    <citation type="submission" date="2021-08" db="EMBL/GenBank/DDBJ databases">
        <authorList>
            <person name="Tani A."/>
            <person name="Ola A."/>
            <person name="Ogura Y."/>
            <person name="Katsura K."/>
            <person name="Hayashi T."/>
        </authorList>
    </citation>
    <scope>NUCLEOTIDE SEQUENCE</scope>
    <source>
        <strain evidence="9">NBRC 15689</strain>
    </source>
</reference>
<dbReference type="PANTHER" id="PTHR36964">
    <property type="entry name" value="PROTEIN-METHIONINE-SULFOXIDE REDUCTASE HEME-BINDING SUBUNIT MSRQ"/>
    <property type="match status" value="1"/>
</dbReference>
<keyword evidence="10" id="KW-1185">Reference proteome</keyword>
<keyword evidence="7" id="KW-0349">Heme</keyword>
<name>A0ABQ4T9N9_METOR</name>
<dbReference type="Pfam" id="PF01794">
    <property type="entry name" value="Ferric_reduct"/>
    <property type="match status" value="1"/>
</dbReference>
<comment type="function">
    <text evidence="7">Part of the MsrPQ system that repairs oxidized periplasmic proteins containing methionine sulfoxide residues (Met-O), using respiratory chain electrons. Thus protects these proteins from oxidative-stress damage caused by reactive species of oxygen and chlorine generated by the host defense mechanisms. MsrPQ is essential for the maintenance of envelope integrity under bleach stress, rescuing a wide series of structurally unrelated periplasmic proteins from methionine oxidation. MsrQ provides electrons for reduction to the reductase catalytic subunit MsrP, using the quinone pool of the respiratory chain.</text>
</comment>
<feature type="transmembrane region" description="Helical" evidence="7">
    <location>
        <begin position="21"/>
        <end position="40"/>
    </location>
</feature>
<accession>A0ABQ4T9N9</accession>
<comment type="caution">
    <text evidence="9">The sequence shown here is derived from an EMBL/GenBank/DDBJ whole genome shotgun (WGS) entry which is preliminary data.</text>
</comment>
<dbReference type="Proteomes" id="UP001055156">
    <property type="component" value="Unassembled WGS sequence"/>
</dbReference>
<keyword evidence="7" id="KW-1003">Cell membrane</keyword>
<feature type="transmembrane region" description="Helical" evidence="7">
    <location>
        <begin position="185"/>
        <end position="200"/>
    </location>
</feature>
<evidence type="ECO:0000256" key="4">
    <source>
        <dbReference type="ARBA" id="ARBA00022989"/>
    </source>
</evidence>
<feature type="transmembrane region" description="Helical" evidence="7">
    <location>
        <begin position="161"/>
        <end position="179"/>
    </location>
</feature>
<dbReference type="HAMAP" id="MF_01207">
    <property type="entry name" value="MsrQ"/>
    <property type="match status" value="1"/>
</dbReference>
<dbReference type="InterPro" id="IPR022837">
    <property type="entry name" value="MsrQ-like"/>
</dbReference>
<keyword evidence="7" id="KW-0285">Flavoprotein</keyword>
<dbReference type="InterPro" id="IPR013130">
    <property type="entry name" value="Fe3_Rdtase_TM_dom"/>
</dbReference>
<dbReference type="RefSeq" id="WP_238310874.1">
    <property type="nucleotide sequence ID" value="NZ_BPQV01000004.1"/>
</dbReference>
<evidence type="ECO:0000313" key="9">
    <source>
        <dbReference type="EMBL" id="GJE27021.1"/>
    </source>
</evidence>
<comment type="subcellular location">
    <subcellularLocation>
        <location evidence="7">Cell membrane</location>
        <topology evidence="7">Multi-pass membrane protein</topology>
    </subcellularLocation>
    <subcellularLocation>
        <location evidence="1">Membrane</location>
        <topology evidence="1">Multi-pass membrane protein</topology>
    </subcellularLocation>
</comment>
<keyword evidence="7" id="KW-0479">Metal-binding</keyword>
<evidence type="ECO:0000256" key="6">
    <source>
        <dbReference type="ARBA" id="ARBA00023136"/>
    </source>
</evidence>
<comment type="cofactor">
    <cofactor evidence="7">
        <name>heme b</name>
        <dbReference type="ChEBI" id="CHEBI:60344"/>
    </cofactor>
    <text evidence="7">Binds 1 heme b (iron(II)-protoporphyrin IX) group per subunit.</text>
</comment>
<protein>
    <recommendedName>
        <fullName evidence="7">Protein-methionine-sulfoxide reductase heme-binding subunit MsrQ</fullName>
    </recommendedName>
    <alternativeName>
        <fullName evidence="7">Flavocytochrome MsrQ</fullName>
    </alternativeName>
</protein>
<sequence>MPAQHVLALPWLDRAGRLSPLKLVTFLLLLAPGLYLAGAFYADALGAKPLTALIYETGKWAVRLLLITLAVSPLRRIGDWPRLILVRRMLGLSVLAYALIHLTLYAADQNFALGTVAAEIALRVYLTIGFLAFVGLIVLGVTSTDGMIRRLGRRWNSLHRLVYAIAVLGLVHHFLQAKLDVTDPVFATGVFALLMGYRLLQRLGWTTGGPVLFGLAAAAGLLTAGLEAAWYALKSGVPASLVLEANGDFSYKVSPAWWVFGFGLAASLLAAWRGRKVPAHRNRARPAPNLNPATSPGS</sequence>
<evidence type="ECO:0000256" key="5">
    <source>
        <dbReference type="ARBA" id="ARBA00023004"/>
    </source>
</evidence>
<feature type="transmembrane region" description="Helical" evidence="7">
    <location>
        <begin position="120"/>
        <end position="141"/>
    </location>
</feature>